<proteinExistence type="inferred from homology"/>
<reference evidence="9 10" key="1">
    <citation type="submission" date="2012-01" db="EMBL/GenBank/DDBJ databases">
        <title>Improved High-Quality Draft sequence of Saccharomonospora xinjiangensis XJ-54.</title>
        <authorList>
            <consortium name="US DOE Joint Genome Institute"/>
            <person name="Lucas S."/>
            <person name="Han J."/>
            <person name="Lapidus A."/>
            <person name="Cheng J.-F."/>
            <person name="Goodwin L."/>
            <person name="Pitluck S."/>
            <person name="Peters L."/>
            <person name="Mikhailova N."/>
            <person name="Teshima H."/>
            <person name="Detter J.C."/>
            <person name="Han C."/>
            <person name="Tapia R."/>
            <person name="Land M."/>
            <person name="Hauser L."/>
            <person name="Kyrpides N."/>
            <person name="Ivanova N."/>
            <person name="Pagani I."/>
            <person name="Brambilla E.-M."/>
            <person name="Klenk H.-P."/>
            <person name="Woyke T."/>
        </authorList>
    </citation>
    <scope>NUCLEOTIDE SEQUENCE [LARGE SCALE GENOMIC DNA]</scope>
    <source>
        <strain evidence="9 10">XJ-54</strain>
    </source>
</reference>
<evidence type="ECO:0000256" key="2">
    <source>
        <dbReference type="ARBA" id="ARBA00006679"/>
    </source>
</evidence>
<dbReference type="GO" id="GO:0005886">
    <property type="term" value="C:plasma membrane"/>
    <property type="evidence" value="ECO:0007669"/>
    <property type="project" value="UniProtKB-SubCell"/>
</dbReference>
<name>I0UZP9_9PSEU</name>
<dbReference type="STRING" id="882086.SacxiDRAFT_1093"/>
<evidence type="ECO:0000256" key="8">
    <source>
        <dbReference type="SAM" id="Phobius"/>
    </source>
</evidence>
<sequence>MVSGKECDALTLGDGRGGLTLRCARMTVHENDGSDAPTTAFRTDTFDSSGFSTPDPDDGVSFDDSADDPADRPADRLHAGIDFGLLVIRLAVGGLVIAHGLQKFGLLGGPGIDGFAKALTAMGFTSQTTLLAWVTALAEVGGGTLLVLGLFTPLGAAAVLGVLANAVYSKLAAGFFASNGGFEFDLLIALVAFALLFTGAGRASIDKNTPWRRKPWPLGLVSLVLAAGLSVAVIMLFR</sequence>
<feature type="compositionally biased region" description="Acidic residues" evidence="7">
    <location>
        <begin position="55"/>
        <end position="68"/>
    </location>
</feature>
<dbReference type="eggNOG" id="COG2259">
    <property type="taxonomic scope" value="Bacteria"/>
</dbReference>
<dbReference type="InterPro" id="IPR032808">
    <property type="entry name" value="DoxX"/>
</dbReference>
<evidence type="ECO:0000256" key="5">
    <source>
        <dbReference type="ARBA" id="ARBA00022989"/>
    </source>
</evidence>
<evidence type="ECO:0000256" key="7">
    <source>
        <dbReference type="SAM" id="MobiDB-lite"/>
    </source>
</evidence>
<keyword evidence="5 8" id="KW-1133">Transmembrane helix</keyword>
<dbReference type="EMBL" id="JH636049">
    <property type="protein sequence ID" value="EID53352.1"/>
    <property type="molecule type" value="Genomic_DNA"/>
</dbReference>
<accession>I0UZP9</accession>
<evidence type="ECO:0000313" key="10">
    <source>
        <dbReference type="Proteomes" id="UP000004691"/>
    </source>
</evidence>
<evidence type="ECO:0000256" key="3">
    <source>
        <dbReference type="ARBA" id="ARBA00022475"/>
    </source>
</evidence>
<evidence type="ECO:0000313" key="9">
    <source>
        <dbReference type="EMBL" id="EID53352.1"/>
    </source>
</evidence>
<dbReference type="Pfam" id="PF07681">
    <property type="entry name" value="DoxX"/>
    <property type="match status" value="1"/>
</dbReference>
<feature type="transmembrane region" description="Helical" evidence="8">
    <location>
        <begin position="186"/>
        <end position="205"/>
    </location>
</feature>
<evidence type="ECO:0000256" key="1">
    <source>
        <dbReference type="ARBA" id="ARBA00004651"/>
    </source>
</evidence>
<dbReference type="InterPro" id="IPR051907">
    <property type="entry name" value="DoxX-like_oxidoreductase"/>
</dbReference>
<dbReference type="PANTHER" id="PTHR33452:SF1">
    <property type="entry name" value="INNER MEMBRANE PROTEIN YPHA-RELATED"/>
    <property type="match status" value="1"/>
</dbReference>
<evidence type="ECO:0000256" key="4">
    <source>
        <dbReference type="ARBA" id="ARBA00022692"/>
    </source>
</evidence>
<dbReference type="AlphaFoldDB" id="I0UZP9"/>
<evidence type="ECO:0000256" key="6">
    <source>
        <dbReference type="ARBA" id="ARBA00023136"/>
    </source>
</evidence>
<feature type="region of interest" description="Disordered" evidence="7">
    <location>
        <begin position="32"/>
        <end position="71"/>
    </location>
</feature>
<keyword evidence="3" id="KW-1003">Cell membrane</keyword>
<comment type="subcellular location">
    <subcellularLocation>
        <location evidence="1">Cell membrane</location>
        <topology evidence="1">Multi-pass membrane protein</topology>
    </subcellularLocation>
</comment>
<dbReference type="HOGENOM" id="CLU_058421_0_0_11"/>
<feature type="compositionally biased region" description="Polar residues" evidence="7">
    <location>
        <begin position="36"/>
        <end position="52"/>
    </location>
</feature>
<dbReference type="Proteomes" id="UP000004691">
    <property type="component" value="Unassembled WGS sequence"/>
</dbReference>
<comment type="similarity">
    <text evidence="2">Belongs to the DoxX family.</text>
</comment>
<gene>
    <name evidence="9" type="ORF">SacxiDRAFT_1093</name>
</gene>
<organism evidence="9 10">
    <name type="scientific">Saccharomonospora xinjiangensis XJ-54</name>
    <dbReference type="NCBI Taxonomy" id="882086"/>
    <lineage>
        <taxon>Bacteria</taxon>
        <taxon>Bacillati</taxon>
        <taxon>Actinomycetota</taxon>
        <taxon>Actinomycetes</taxon>
        <taxon>Pseudonocardiales</taxon>
        <taxon>Pseudonocardiaceae</taxon>
        <taxon>Saccharomonospora</taxon>
    </lineage>
</organism>
<keyword evidence="6 8" id="KW-0472">Membrane</keyword>
<keyword evidence="4 8" id="KW-0812">Transmembrane</keyword>
<feature type="transmembrane region" description="Helical" evidence="8">
    <location>
        <begin position="217"/>
        <end position="237"/>
    </location>
</feature>
<protein>
    <submittedName>
        <fullName evidence="9">Putative membrane protein</fullName>
    </submittedName>
</protein>
<dbReference type="PANTHER" id="PTHR33452">
    <property type="entry name" value="OXIDOREDUCTASE CATD-RELATED"/>
    <property type="match status" value="1"/>
</dbReference>
<keyword evidence="10" id="KW-1185">Reference proteome</keyword>